<comment type="caution">
    <text evidence="3">The sequence shown here is derived from an EMBL/GenBank/DDBJ whole genome shotgun (WGS) entry which is preliminary data.</text>
</comment>
<proteinExistence type="predicted"/>
<dbReference type="STRING" id="54914.AV540_18845"/>
<dbReference type="SUPFAM" id="SSF69304">
    <property type="entry name" value="Tricorn protease N-terminal domain"/>
    <property type="match status" value="1"/>
</dbReference>
<feature type="signal peptide" evidence="2">
    <location>
        <begin position="1"/>
        <end position="27"/>
    </location>
</feature>
<evidence type="ECO:0000313" key="4">
    <source>
        <dbReference type="Proteomes" id="UP000316882"/>
    </source>
</evidence>
<evidence type="ECO:0000313" key="3">
    <source>
        <dbReference type="EMBL" id="GEB33131.1"/>
    </source>
</evidence>
<accession>A0A4Y3PS13</accession>
<keyword evidence="4" id="KW-1185">Reference proteome</keyword>
<dbReference type="EMBL" id="BJMH01000011">
    <property type="protein sequence ID" value="GEB33131.1"/>
    <property type="molecule type" value="Genomic_DNA"/>
</dbReference>
<dbReference type="InterPro" id="IPR011042">
    <property type="entry name" value="6-blade_b-propeller_TolB-like"/>
</dbReference>
<dbReference type="InterPro" id="IPR027618">
    <property type="entry name" value="Beta_prop_Msarc"/>
</dbReference>
<evidence type="ECO:0000256" key="2">
    <source>
        <dbReference type="SAM" id="SignalP"/>
    </source>
</evidence>
<sequence length="711" mass="81122">MKRKPMQGLMAAALLVSSLWTGTPAFANSVGEEIKIDASQPEISEDGFDISKDYAVWKVEGEKTLTLYNLSKQTELKIGDKKSDKTSPRVDGKYVVWIDSRNGGSDVYLYDIAKDEEIRLTKDSSVSGLEITGKQVAWADKSDEGTDIYLYNISTGDTTRVSTSGKAESPTVGDSYVAWADKREGNYDIYYYDIERGVEKAAVSGKGDQIEPSIYNDKIVYENSTSQQIYQYSISGGKNKQLTDSSDSKGFVHIFKDRVVYLEDDDLVYHQLNKTFGKEIVSNIFDEVGPRLYEDYVLYAKKDNNKKLRLSLYDLDEQEVIPLGTTSGKPIQPDASDRYVVYVAEAKKGNAVILYDTEKGTSKTISSEDSDPERAVVSGRYVVWYDQKEDALVAYDIRKGTTKQITDEDEDQEPSDKLYEVDGDNLFWVNINRRADLMITDLATEKTTEIESLKSEPLSIDIYGNYAAWVAETGKKTASVYLYEIDEQDTTEIRKNVNVQSAQIGDDFVVWSETSDKSKTGWDLYRYNMDRQRTDLLMRFNDRDQKNPQASRNMVLFEDNRLTKKDNDFYYELYDAEDGSFSDVEWNEKAEMSSARIGGNRVVWIDERDGDPVVYTMAFAKPQDSDEEEEPGEEKPEPGEVKEFKYVDLLNNNTLGKLLKEVGYNNFVYVFFEGTDEEVTMTMREVVNDKRRFDNYMKQSDVDEVVVRVTY</sequence>
<feature type="chain" id="PRO_5023127083" evidence="2">
    <location>
        <begin position="28"/>
        <end position="711"/>
    </location>
</feature>
<name>A0A4Y3PS13_BREPA</name>
<protein>
    <submittedName>
        <fullName evidence="3">Uncharacterized protein</fullName>
    </submittedName>
</protein>
<dbReference type="Proteomes" id="UP000316882">
    <property type="component" value="Unassembled WGS sequence"/>
</dbReference>
<reference evidence="3 4" key="1">
    <citation type="submission" date="2019-06" db="EMBL/GenBank/DDBJ databases">
        <title>Whole genome shotgun sequence of Brevibacillus parabrevis NBRC 12334.</title>
        <authorList>
            <person name="Hosoyama A."/>
            <person name="Uohara A."/>
            <person name="Ohji S."/>
            <person name="Ichikawa N."/>
        </authorList>
    </citation>
    <scope>NUCLEOTIDE SEQUENCE [LARGE SCALE GENOMIC DNA]</scope>
    <source>
        <strain evidence="3 4">NBRC 12334</strain>
    </source>
</reference>
<organism evidence="3 4">
    <name type="scientific">Brevibacillus parabrevis</name>
    <dbReference type="NCBI Taxonomy" id="54914"/>
    <lineage>
        <taxon>Bacteria</taxon>
        <taxon>Bacillati</taxon>
        <taxon>Bacillota</taxon>
        <taxon>Bacilli</taxon>
        <taxon>Bacillales</taxon>
        <taxon>Paenibacillaceae</taxon>
        <taxon>Brevibacillus</taxon>
    </lineage>
</organism>
<evidence type="ECO:0000256" key="1">
    <source>
        <dbReference type="SAM" id="MobiDB-lite"/>
    </source>
</evidence>
<gene>
    <name evidence="3" type="ORF">BPA01_27110</name>
</gene>
<dbReference type="RefSeq" id="WP_122964951.1">
    <property type="nucleotide sequence ID" value="NZ_BJMH01000011.1"/>
</dbReference>
<dbReference type="PANTHER" id="PTHR36842">
    <property type="entry name" value="PROTEIN TOLB HOMOLOG"/>
    <property type="match status" value="1"/>
</dbReference>
<dbReference type="PANTHER" id="PTHR36842:SF1">
    <property type="entry name" value="PROTEIN TOLB"/>
    <property type="match status" value="1"/>
</dbReference>
<dbReference type="NCBIfam" id="TIGR04275">
    <property type="entry name" value="beta_prop_Msarc"/>
    <property type="match status" value="2"/>
</dbReference>
<feature type="region of interest" description="Disordered" evidence="1">
    <location>
        <begin position="621"/>
        <end position="640"/>
    </location>
</feature>
<dbReference type="AlphaFoldDB" id="A0A4Y3PS13"/>
<keyword evidence="2" id="KW-0732">Signal</keyword>
<dbReference type="SUPFAM" id="SSF82171">
    <property type="entry name" value="DPP6 N-terminal domain-like"/>
    <property type="match status" value="1"/>
</dbReference>
<dbReference type="Gene3D" id="2.120.10.30">
    <property type="entry name" value="TolB, C-terminal domain"/>
    <property type="match status" value="1"/>
</dbReference>